<reference evidence="1" key="1">
    <citation type="journal article" date="2021" name="PeerJ">
        <title>Extensive microbial diversity within the chicken gut microbiome revealed by metagenomics and culture.</title>
        <authorList>
            <person name="Gilroy R."/>
            <person name="Ravi A."/>
            <person name="Getino M."/>
            <person name="Pursley I."/>
            <person name="Horton D.L."/>
            <person name="Alikhan N.F."/>
            <person name="Baker D."/>
            <person name="Gharbi K."/>
            <person name="Hall N."/>
            <person name="Watson M."/>
            <person name="Adriaenssens E.M."/>
            <person name="Foster-Nyarko E."/>
            <person name="Jarju S."/>
            <person name="Secka A."/>
            <person name="Antonio M."/>
            <person name="Oren A."/>
            <person name="Chaudhuri R.R."/>
            <person name="La Ragione R."/>
            <person name="Hildebrand F."/>
            <person name="Pallen M.J."/>
        </authorList>
    </citation>
    <scope>NUCLEOTIDE SEQUENCE</scope>
    <source>
        <strain evidence="1">8470</strain>
    </source>
</reference>
<feature type="non-terminal residue" evidence="1">
    <location>
        <position position="1"/>
    </location>
</feature>
<dbReference type="InterPro" id="IPR029052">
    <property type="entry name" value="Metallo-depent_PP-like"/>
</dbReference>
<dbReference type="AlphaFoldDB" id="A0A948X154"/>
<comment type="caution">
    <text evidence="1">The sequence shown here is derived from an EMBL/GenBank/DDBJ whole genome shotgun (WGS) entry which is preliminary data.</text>
</comment>
<protein>
    <submittedName>
        <fullName evidence="1">Metallophosphatase</fullName>
    </submittedName>
</protein>
<proteinExistence type="predicted"/>
<dbReference type="EMBL" id="JAHLFJ010000002">
    <property type="protein sequence ID" value="MBU3854970.1"/>
    <property type="molecule type" value="Genomic_DNA"/>
</dbReference>
<evidence type="ECO:0000313" key="1">
    <source>
        <dbReference type="EMBL" id="MBU3854970.1"/>
    </source>
</evidence>
<reference evidence="1" key="2">
    <citation type="submission" date="2021-04" db="EMBL/GenBank/DDBJ databases">
        <authorList>
            <person name="Gilroy R."/>
        </authorList>
    </citation>
    <scope>NUCLEOTIDE SEQUENCE</scope>
    <source>
        <strain evidence="1">8470</strain>
    </source>
</reference>
<dbReference type="Proteomes" id="UP000784286">
    <property type="component" value="Unassembled WGS sequence"/>
</dbReference>
<name>A0A948X154_9BACT</name>
<evidence type="ECO:0000313" key="2">
    <source>
        <dbReference type="Proteomes" id="UP000784286"/>
    </source>
</evidence>
<organism evidence="1 2">
    <name type="scientific">Candidatus Phocaeicola excrementipullorum</name>
    <dbReference type="NCBI Taxonomy" id="2838731"/>
    <lineage>
        <taxon>Bacteria</taxon>
        <taxon>Pseudomonadati</taxon>
        <taxon>Bacteroidota</taxon>
        <taxon>Bacteroidia</taxon>
        <taxon>Bacteroidales</taxon>
        <taxon>Bacteroidaceae</taxon>
        <taxon>Phocaeicola</taxon>
    </lineage>
</organism>
<sequence length="80" mass="9073">IYLNHCPFLCYGGSYDDTWQLFGHVHTRRNNTGKDASRLSMLLPTQYDVGVDNNDFTPVSFAQVKAIIGKQIEHSKKGEQ</sequence>
<accession>A0A948X154</accession>
<gene>
    <name evidence="1" type="ORF">H9928_00155</name>
</gene>
<dbReference type="Gene3D" id="3.60.21.10">
    <property type="match status" value="1"/>
</dbReference>